<dbReference type="SUPFAM" id="SSF100950">
    <property type="entry name" value="NagB/RpiA/CoA transferase-like"/>
    <property type="match status" value="2"/>
</dbReference>
<dbReference type="GO" id="GO:0016787">
    <property type="term" value="F:hydrolase activity"/>
    <property type="evidence" value="ECO:0007669"/>
    <property type="project" value="UniProtKB-KW"/>
</dbReference>
<dbReference type="RefSeq" id="WP_013257537.1">
    <property type="nucleotide sequence ID" value="NC_014365.1"/>
</dbReference>
<evidence type="ECO:0000259" key="4">
    <source>
        <dbReference type="Pfam" id="PF13336"/>
    </source>
</evidence>
<dbReference type="PANTHER" id="PTHR21432:SF20">
    <property type="entry name" value="ACETYL-COA HYDROLASE"/>
    <property type="match status" value="1"/>
</dbReference>
<feature type="domain" description="Acetyl-CoA hydrolase/transferase C-terminal" evidence="4">
    <location>
        <begin position="274"/>
        <end position="427"/>
    </location>
</feature>
<evidence type="ECO:0000313" key="6">
    <source>
        <dbReference type="Proteomes" id="UP000009047"/>
    </source>
</evidence>
<dbReference type="Pfam" id="PF13336">
    <property type="entry name" value="AcetylCoA_hyd_C"/>
    <property type="match status" value="1"/>
</dbReference>
<dbReference type="eggNOG" id="COG0427">
    <property type="taxonomic scope" value="Bacteria"/>
</dbReference>
<dbReference type="EMBL" id="CP002085">
    <property type="protein sequence ID" value="ADK84082.1"/>
    <property type="molecule type" value="Genomic_DNA"/>
</dbReference>
<reference evidence="5 6" key="1">
    <citation type="journal article" date="2010" name="Stand. Genomic Sci.">
        <title>Complete genome sequence of Desulfarculus baarsii type strain (2st14).</title>
        <authorList>
            <person name="Sun H."/>
            <person name="Spring S."/>
            <person name="Lapidus A."/>
            <person name="Davenport K."/>
            <person name="Del Rio T.G."/>
            <person name="Tice H."/>
            <person name="Nolan M."/>
            <person name="Copeland A."/>
            <person name="Cheng J.F."/>
            <person name="Lucas S."/>
            <person name="Tapia R."/>
            <person name="Goodwin L."/>
            <person name="Pitluck S."/>
            <person name="Ivanova N."/>
            <person name="Pagani I."/>
            <person name="Mavromatis K."/>
            <person name="Ovchinnikova G."/>
            <person name="Pati A."/>
            <person name="Chen A."/>
            <person name="Palaniappan K."/>
            <person name="Hauser L."/>
            <person name="Chang Y.J."/>
            <person name="Jeffries C.D."/>
            <person name="Detter J.C."/>
            <person name="Han C."/>
            <person name="Rohde M."/>
            <person name="Brambilla E."/>
            <person name="Goker M."/>
            <person name="Woyke T."/>
            <person name="Bristow J."/>
            <person name="Eisen J.A."/>
            <person name="Markowitz V."/>
            <person name="Hugenholtz P."/>
            <person name="Kyrpides N.C."/>
            <person name="Klenk H.P."/>
            <person name="Land M."/>
        </authorList>
    </citation>
    <scope>NUCLEOTIDE SEQUENCE [LARGE SCALE GENOMIC DNA]</scope>
    <source>
        <strain evidence="6">ATCC 33931 / DSM 2075 / LMG 7858 / VKM B-1802 / 2st14</strain>
    </source>
</reference>
<organism evidence="5 6">
    <name type="scientific">Desulfarculus baarsii (strain ATCC 33931 / DSM 2075 / LMG 7858 / VKM B-1802 / 2st14)</name>
    <dbReference type="NCBI Taxonomy" id="644282"/>
    <lineage>
        <taxon>Bacteria</taxon>
        <taxon>Pseudomonadati</taxon>
        <taxon>Thermodesulfobacteriota</taxon>
        <taxon>Desulfarculia</taxon>
        <taxon>Desulfarculales</taxon>
        <taxon>Desulfarculaceae</taxon>
        <taxon>Desulfarculus</taxon>
    </lineage>
</organism>
<dbReference type="GO" id="GO:0008775">
    <property type="term" value="F:acetate CoA-transferase activity"/>
    <property type="evidence" value="ECO:0007669"/>
    <property type="project" value="InterPro"/>
</dbReference>
<dbReference type="InterPro" id="IPR003702">
    <property type="entry name" value="ActCoA_hydro_N"/>
</dbReference>
<evidence type="ECO:0000313" key="5">
    <source>
        <dbReference type="EMBL" id="ADK84082.1"/>
    </source>
</evidence>
<dbReference type="OrthoDB" id="9801795at2"/>
<dbReference type="Gene3D" id="3.30.750.70">
    <property type="entry name" value="4-hydroxybutyrate coenzyme like domains"/>
    <property type="match status" value="1"/>
</dbReference>
<dbReference type="InterPro" id="IPR037171">
    <property type="entry name" value="NagB/RpiA_transferase-like"/>
</dbReference>
<evidence type="ECO:0000256" key="2">
    <source>
        <dbReference type="ARBA" id="ARBA00022679"/>
    </source>
</evidence>
<dbReference type="STRING" id="644282.Deba_0710"/>
<dbReference type="InterPro" id="IPR046433">
    <property type="entry name" value="ActCoA_hydro"/>
</dbReference>
<dbReference type="PANTHER" id="PTHR21432">
    <property type="entry name" value="ACETYL-COA HYDROLASE-RELATED"/>
    <property type="match status" value="1"/>
</dbReference>
<feature type="domain" description="Acetyl-CoA hydrolase/transferase N-terminal" evidence="3">
    <location>
        <begin position="2"/>
        <end position="183"/>
    </location>
</feature>
<dbReference type="InterPro" id="IPR038460">
    <property type="entry name" value="AcetylCoA_hyd_C_sf"/>
</dbReference>
<dbReference type="AlphaFoldDB" id="E1QEU6"/>
<proteinExistence type="inferred from homology"/>
<dbReference type="Gene3D" id="3.40.1080.20">
    <property type="entry name" value="Acetyl-CoA hydrolase/transferase C-terminal domain"/>
    <property type="match status" value="1"/>
</dbReference>
<keyword evidence="5" id="KW-0378">Hydrolase</keyword>
<dbReference type="Pfam" id="PF02550">
    <property type="entry name" value="AcetylCoA_hydro"/>
    <property type="match status" value="1"/>
</dbReference>
<sequence length="433" mass="46993">MYQAEYAKKLVSAQQAAARVQDGWTLIHGLTMAEPPAILGAIAQRLREGALQRLRVYSLLPLAVAGGTILDPLLCDRVEALTWFVGGGDRGLVDVGLNYFVPNHFHQVPRLIEEFTDVDVFVTTVSPMDKAGYFSFGTSNDYSTTAARRARLTILEVNRHMPRVFGQSQMHVSEVGLLVENHQPIAPMPHSPNKPEDAVIGQKVAELIPHEATLQLGVGALPNAVADYLGDHKDLGIHTEVLGPGMIKLIKAGVVSGAKKTLHPRKHVFTVAQGDDEMLAFMDDNPAMESYPVSYVNRPAVIARNRRMISVNTVIEVDLTGQCNAESLAGHQFSGAGGQLDFVRGAFDAPEGKSILAFRATAKGGAVSKIVGRLEPGAPVTTPRTDVHWLVTEFGAVNLKGMATSRRALAIIDLAHPDFRDDLRRQAEDLRLI</sequence>
<keyword evidence="6" id="KW-1185">Reference proteome</keyword>
<name>E1QEU6_DESB2</name>
<accession>E1QEU6</accession>
<gene>
    <name evidence="5" type="ordered locus">Deba_0710</name>
</gene>
<dbReference type="GO" id="GO:0006083">
    <property type="term" value="P:acetate metabolic process"/>
    <property type="evidence" value="ECO:0007669"/>
    <property type="project" value="InterPro"/>
</dbReference>
<dbReference type="Gene3D" id="3.40.1080.10">
    <property type="entry name" value="Glutaconate Coenzyme A-transferase"/>
    <property type="match status" value="1"/>
</dbReference>
<comment type="similarity">
    <text evidence="1">Belongs to the acetyl-CoA hydrolase/transferase family.</text>
</comment>
<dbReference type="KEGG" id="dbr:Deba_0710"/>
<evidence type="ECO:0000256" key="1">
    <source>
        <dbReference type="ARBA" id="ARBA00009632"/>
    </source>
</evidence>
<dbReference type="InterPro" id="IPR026888">
    <property type="entry name" value="AcetylCoA_hyd_C"/>
</dbReference>
<protein>
    <submittedName>
        <fullName evidence="5">Acetyl-CoA hydrolase/transferase</fullName>
    </submittedName>
</protein>
<dbReference type="Proteomes" id="UP000009047">
    <property type="component" value="Chromosome"/>
</dbReference>
<evidence type="ECO:0000259" key="3">
    <source>
        <dbReference type="Pfam" id="PF02550"/>
    </source>
</evidence>
<dbReference type="HOGENOM" id="CLU_030703_1_0_7"/>
<keyword evidence="2" id="KW-0808">Transferase</keyword>